<feature type="compositionally biased region" description="Basic and acidic residues" evidence="1">
    <location>
        <begin position="28"/>
        <end position="38"/>
    </location>
</feature>
<dbReference type="STRING" id="1572751.PK98_14055"/>
<evidence type="ECO:0000313" key="2">
    <source>
        <dbReference type="EMBL" id="KHL24967.1"/>
    </source>
</evidence>
<keyword evidence="3" id="KW-1185">Reference proteome</keyword>
<name>A0A0B2BY79_9SPHN</name>
<dbReference type="Proteomes" id="UP000030988">
    <property type="component" value="Unassembled WGS sequence"/>
</dbReference>
<feature type="compositionally biased region" description="Polar residues" evidence="1">
    <location>
        <begin position="39"/>
        <end position="50"/>
    </location>
</feature>
<feature type="compositionally biased region" description="Basic and acidic residues" evidence="1">
    <location>
        <begin position="199"/>
        <end position="211"/>
    </location>
</feature>
<dbReference type="AlphaFoldDB" id="A0A0B2BY79"/>
<feature type="compositionally biased region" description="Acidic residues" evidence="1">
    <location>
        <begin position="178"/>
        <end position="187"/>
    </location>
</feature>
<evidence type="ECO:0000313" key="3">
    <source>
        <dbReference type="Proteomes" id="UP000030988"/>
    </source>
</evidence>
<accession>A0A0B2BY79</accession>
<dbReference type="OrthoDB" id="7410755at2"/>
<organism evidence="2 3">
    <name type="scientific">Croceibacterium mercuriale</name>
    <dbReference type="NCBI Taxonomy" id="1572751"/>
    <lineage>
        <taxon>Bacteria</taxon>
        <taxon>Pseudomonadati</taxon>
        <taxon>Pseudomonadota</taxon>
        <taxon>Alphaproteobacteria</taxon>
        <taxon>Sphingomonadales</taxon>
        <taxon>Erythrobacteraceae</taxon>
        <taxon>Croceibacterium</taxon>
    </lineage>
</organism>
<evidence type="ECO:0000256" key="1">
    <source>
        <dbReference type="SAM" id="MobiDB-lite"/>
    </source>
</evidence>
<feature type="compositionally biased region" description="Low complexity" evidence="1">
    <location>
        <begin position="51"/>
        <end position="73"/>
    </location>
</feature>
<feature type="region of interest" description="Disordered" evidence="1">
    <location>
        <begin position="1"/>
        <end position="211"/>
    </location>
</feature>
<dbReference type="RefSeq" id="WP_039097436.1">
    <property type="nucleotide sequence ID" value="NZ_JTDN01000002.1"/>
</dbReference>
<reference evidence="2 3" key="1">
    <citation type="submission" date="2014-11" db="EMBL/GenBank/DDBJ databases">
        <title>Draft genome sequence of Kirrobacter mercurialis.</title>
        <authorList>
            <person name="Coil D.A."/>
            <person name="Eisen J.A."/>
        </authorList>
    </citation>
    <scope>NUCLEOTIDE SEQUENCE [LARGE SCALE GENOMIC DNA]</scope>
    <source>
        <strain evidence="2 3">Coronado</strain>
    </source>
</reference>
<gene>
    <name evidence="2" type="ORF">PK98_14055</name>
</gene>
<dbReference type="EMBL" id="JTDN01000002">
    <property type="protein sequence ID" value="KHL24967.1"/>
    <property type="molecule type" value="Genomic_DNA"/>
</dbReference>
<proteinExistence type="predicted"/>
<sequence>MGEYEPDDSRDVTLKPNNVPGEPAPTGPREDEARKQAQTDKGQPGKTQPHQQQQAQSQSQGGMSQSMGGMSQSIGKPAPNTVTDVDKEEQAHAPGASRVQADTFEEKDVQVVDPAPWGAEATPPSTPDPNRESDTGIGEASYDSYADTLSDQAGGGDDARRRQAAEQGDAGDVPAPADSDEDAEATEQDSAARGYGDSGEDRLAILRDGKS</sequence>
<protein>
    <submittedName>
        <fullName evidence="2">Uncharacterized protein</fullName>
    </submittedName>
</protein>
<comment type="caution">
    <text evidence="2">The sequence shown here is derived from an EMBL/GenBank/DDBJ whole genome shotgun (WGS) entry which is preliminary data.</text>
</comment>